<organism evidence="1 2">
    <name type="scientific">Listeria booriae</name>
    <dbReference type="NCBI Taxonomy" id="1552123"/>
    <lineage>
        <taxon>Bacteria</taxon>
        <taxon>Bacillati</taxon>
        <taxon>Bacillota</taxon>
        <taxon>Bacilli</taxon>
        <taxon>Bacillales</taxon>
        <taxon>Listeriaceae</taxon>
        <taxon>Listeria</taxon>
    </lineage>
</organism>
<dbReference type="InterPro" id="IPR026988">
    <property type="entry name" value="YaaC-like"/>
</dbReference>
<dbReference type="AlphaFoldDB" id="A0A7X0XRY0"/>
<gene>
    <name evidence="1" type="ORF">HCA46_12105</name>
</gene>
<accession>A0A7X0XRY0</accession>
<name>A0A7X0XRY0_9LIST</name>
<dbReference type="Pfam" id="PF14175">
    <property type="entry name" value="YaaC"/>
    <property type="match status" value="1"/>
</dbReference>
<sequence>MIRVIKINKRELTIKKSYGKPNFNGQSILASNPWEYVELWLKRNNKDNEALFYWQQAKQFYEATESLPLTAAPLTAYYCFLNATKTLLSVRNIPFNEQHGVTGRRKSGGSHLGNEIIRVQAKGVFPELCKYFGDFVPSKKEFILKDLLRNLVYIHRAYCLTYTSEKNKEIFIPINRIYFVQKKESNEAWCCIEIDEKYTGSVTERKLKKDFEKDPNFDKNFVVRSKSRFKWDGSKTMKDEKFIRYHKKIRKNLQYIAGTSSRWYIKRKDIDDSICLNSLSITFAAMHRLSELSRYNPLVLRKHLDSQQNWLLSEFINSAPYQFIHEIASEITGEEFLVPRRGL</sequence>
<evidence type="ECO:0000313" key="1">
    <source>
        <dbReference type="EMBL" id="MBC1779583.1"/>
    </source>
</evidence>
<comment type="caution">
    <text evidence="1">The sequence shown here is derived from an EMBL/GenBank/DDBJ whole genome shotgun (WGS) entry which is preliminary data.</text>
</comment>
<proteinExistence type="predicted"/>
<dbReference type="Proteomes" id="UP000547643">
    <property type="component" value="Unassembled WGS sequence"/>
</dbReference>
<dbReference type="EMBL" id="JAARUV010000004">
    <property type="protein sequence ID" value="MBC1779583.1"/>
    <property type="molecule type" value="Genomic_DNA"/>
</dbReference>
<protein>
    <submittedName>
        <fullName evidence="1">Uncharacterized protein</fullName>
    </submittedName>
</protein>
<reference evidence="1 2" key="1">
    <citation type="submission" date="2020-03" db="EMBL/GenBank/DDBJ databases">
        <title>Soil Listeria distribution.</title>
        <authorList>
            <person name="Liao J."/>
            <person name="Wiedmann M."/>
        </authorList>
    </citation>
    <scope>NUCLEOTIDE SEQUENCE [LARGE SCALE GENOMIC DNA]</scope>
    <source>
        <strain evidence="1 2">FSL L7-1017</strain>
    </source>
</reference>
<evidence type="ECO:0000313" key="2">
    <source>
        <dbReference type="Proteomes" id="UP000547643"/>
    </source>
</evidence>
<dbReference type="RefSeq" id="WP_185495342.1">
    <property type="nucleotide sequence ID" value="NZ_JAARUV010000004.1"/>
</dbReference>